<dbReference type="PANTHER" id="PTHR13457">
    <property type="entry name" value="BAP28"/>
    <property type="match status" value="1"/>
</dbReference>
<evidence type="ECO:0000313" key="3">
    <source>
        <dbReference type="Proteomes" id="UP001189624"/>
    </source>
</evidence>
<protein>
    <recommendedName>
        <fullName evidence="1">U3 small nucleolar RNA-associated protein 10 N-terminal domain-containing protein</fullName>
    </recommendedName>
</protein>
<dbReference type="PANTHER" id="PTHR13457:SF1">
    <property type="entry name" value="HEAT REPEAT-CONTAINING PROTEIN 1"/>
    <property type="match status" value="1"/>
</dbReference>
<dbReference type="GO" id="GO:0030686">
    <property type="term" value="C:90S preribosome"/>
    <property type="evidence" value="ECO:0007669"/>
    <property type="project" value="TreeGrafter"/>
</dbReference>
<dbReference type="Pfam" id="PF12397">
    <property type="entry name" value="U3snoRNP10"/>
    <property type="match status" value="1"/>
</dbReference>
<feature type="domain" description="U3 small nucleolar RNA-associated protein 10 N-terminal" evidence="1">
    <location>
        <begin position="183"/>
        <end position="280"/>
    </location>
</feature>
<dbReference type="InterPro" id="IPR022125">
    <property type="entry name" value="U3snoRNP10_N"/>
</dbReference>
<dbReference type="GO" id="GO:0032040">
    <property type="term" value="C:small-subunit processome"/>
    <property type="evidence" value="ECO:0007669"/>
    <property type="project" value="TreeGrafter"/>
</dbReference>
<dbReference type="EMBL" id="OY731405">
    <property type="protein sequence ID" value="CAJ1971388.1"/>
    <property type="molecule type" value="Genomic_DNA"/>
</dbReference>
<dbReference type="Gramene" id="rna-AYBTSS11_LOCUS23389">
    <property type="protein sequence ID" value="CAJ1971388.1"/>
    <property type="gene ID" value="gene-AYBTSS11_LOCUS23389"/>
</dbReference>
<dbReference type="GO" id="GO:0045943">
    <property type="term" value="P:positive regulation of transcription by RNA polymerase I"/>
    <property type="evidence" value="ECO:0007669"/>
    <property type="project" value="TreeGrafter"/>
</dbReference>
<dbReference type="InterPro" id="IPR040191">
    <property type="entry name" value="UTP10"/>
</dbReference>
<organism evidence="2 3">
    <name type="scientific">Sphenostylis stenocarpa</name>
    <dbReference type="NCBI Taxonomy" id="92480"/>
    <lineage>
        <taxon>Eukaryota</taxon>
        <taxon>Viridiplantae</taxon>
        <taxon>Streptophyta</taxon>
        <taxon>Embryophyta</taxon>
        <taxon>Tracheophyta</taxon>
        <taxon>Spermatophyta</taxon>
        <taxon>Magnoliopsida</taxon>
        <taxon>eudicotyledons</taxon>
        <taxon>Gunneridae</taxon>
        <taxon>Pentapetalae</taxon>
        <taxon>rosids</taxon>
        <taxon>fabids</taxon>
        <taxon>Fabales</taxon>
        <taxon>Fabaceae</taxon>
        <taxon>Papilionoideae</taxon>
        <taxon>50 kb inversion clade</taxon>
        <taxon>NPAAA clade</taxon>
        <taxon>indigoferoid/millettioid clade</taxon>
        <taxon>Phaseoleae</taxon>
        <taxon>Sphenostylis</taxon>
    </lineage>
</organism>
<reference evidence="2" key="1">
    <citation type="submission" date="2023-10" db="EMBL/GenBank/DDBJ databases">
        <authorList>
            <person name="Domelevo Entfellner J.-B."/>
        </authorList>
    </citation>
    <scope>NUCLEOTIDE SEQUENCE</scope>
</reference>
<evidence type="ECO:0000313" key="2">
    <source>
        <dbReference type="EMBL" id="CAJ1971388.1"/>
    </source>
</evidence>
<accession>A0AA86SZ59</accession>
<dbReference type="AlphaFoldDB" id="A0AA86SZ59"/>
<dbReference type="GO" id="GO:0030515">
    <property type="term" value="F:snoRNA binding"/>
    <property type="evidence" value="ECO:0007669"/>
    <property type="project" value="TreeGrafter"/>
</dbReference>
<dbReference type="GO" id="GO:0000462">
    <property type="term" value="P:maturation of SSU-rRNA from tricistronic rRNA transcript (SSU-rRNA, 5.8S rRNA, LSU-rRNA)"/>
    <property type="evidence" value="ECO:0007669"/>
    <property type="project" value="TreeGrafter"/>
</dbReference>
<gene>
    <name evidence="2" type="ORF">AYBTSS11_LOCUS23389</name>
</gene>
<evidence type="ECO:0000259" key="1">
    <source>
        <dbReference type="Pfam" id="PF12397"/>
    </source>
</evidence>
<proteinExistence type="predicted"/>
<name>A0AA86SZ59_9FABA</name>
<keyword evidence="3" id="KW-1185">Reference proteome</keyword>
<dbReference type="GO" id="GO:0034455">
    <property type="term" value="C:t-UTP complex"/>
    <property type="evidence" value="ECO:0007669"/>
    <property type="project" value="TreeGrafter"/>
</dbReference>
<sequence length="297" mass="33469">MVRNPNNDYLHSFAIRSYKVFCEKRLPTSQKGLSLVLQYCLIPKKPPISILKPTLFSIALEGLEVLIGKDERFRNYKNDLFSHRSKELDRELMGIEQNHQLNVSIYAIHVYNNEDLILCSLPYHNTIPFVLVIQILETRNTKWGFLDGVKASGAPPPRMVIVHCERESGLLLGTVVTVKDDLVKSIFPFVVSGLQPGINGVSYHKAGSLMIIGLLGNKAALSPKLLNSLIRSVAEVARREAIDLTDLFWFRLSLISIINLVQSQNVEVLPTKAVDILKEIRFAFSFNMTSSKLMFTS</sequence>
<dbReference type="Proteomes" id="UP001189624">
    <property type="component" value="Chromosome 8"/>
</dbReference>